<dbReference type="InterPro" id="IPR000340">
    <property type="entry name" value="Dual-sp_phosphatase_cat-dom"/>
</dbReference>
<sequence length="366" mass="40533">MMASDVARKQMPGQPVGAAARRSPDPRRGSLDRLHGRGSLRQARRILPVVFAETSGGLSEDYTTEMQERMGGSLAYEHDRGMNYTRILDGTRSHPGLIVGSCLQTPEDAERLRNDEKVRAVLCLQQDKDMAYFDLDIMPVLGGCEAVGIDHFRSRVNDFDPHDLRLRLPDAAAALERAARLCGPGESVYVHCTAGLGRAPGVAIAYMYWVLGYGLMEAHGILTSKRPCHPKLESIRLATCDMLLGSATTKVKIGIRAPVSAREVLVAGLDMGWDRTVSCVKENDRFVLERDLPGGRFQYKYIVDGRWTYNADAPTLCDNGNNNNYLDVVTGDDHERGVRSRVLSTEAELLLQEREIILRSIADAYL</sequence>
<name>A0AAX4PGY4_9CHLO</name>
<evidence type="ECO:0000256" key="3">
    <source>
        <dbReference type="ARBA" id="ARBA00023277"/>
    </source>
</evidence>
<dbReference type="GO" id="GO:0009507">
    <property type="term" value="C:chloroplast"/>
    <property type="evidence" value="ECO:0007669"/>
    <property type="project" value="TreeGrafter"/>
</dbReference>
<dbReference type="SUPFAM" id="SSF52799">
    <property type="entry name" value="(Phosphotyrosine protein) phosphatases II"/>
    <property type="match status" value="1"/>
</dbReference>
<dbReference type="GO" id="GO:2001070">
    <property type="term" value="F:starch binding"/>
    <property type="evidence" value="ECO:0007669"/>
    <property type="project" value="TreeGrafter"/>
</dbReference>
<dbReference type="Pfam" id="PF16561">
    <property type="entry name" value="AMPK1_CBM"/>
    <property type="match status" value="1"/>
</dbReference>
<evidence type="ECO:0000313" key="6">
    <source>
        <dbReference type="EMBL" id="WZN64999.1"/>
    </source>
</evidence>
<dbReference type="Pfam" id="PF00782">
    <property type="entry name" value="DSPc"/>
    <property type="match status" value="1"/>
</dbReference>
<dbReference type="EMBL" id="CP151511">
    <property type="protein sequence ID" value="WZN64999.1"/>
    <property type="molecule type" value="Genomic_DNA"/>
</dbReference>
<dbReference type="InterPro" id="IPR029021">
    <property type="entry name" value="Prot-tyrosine_phosphatase-like"/>
</dbReference>
<dbReference type="InterPro" id="IPR014756">
    <property type="entry name" value="Ig_E-set"/>
</dbReference>
<accession>A0AAX4PGY4</accession>
<dbReference type="InterPro" id="IPR045204">
    <property type="entry name" value="DSP_laforin-like"/>
</dbReference>
<dbReference type="AlphaFoldDB" id="A0AAX4PGY4"/>
<dbReference type="Gene3D" id="3.90.190.10">
    <property type="entry name" value="Protein tyrosine phosphatase superfamily"/>
    <property type="match status" value="1"/>
</dbReference>
<dbReference type="SMART" id="SM00195">
    <property type="entry name" value="DSPc"/>
    <property type="match status" value="1"/>
</dbReference>
<evidence type="ECO:0000256" key="4">
    <source>
        <dbReference type="SAM" id="MobiDB-lite"/>
    </source>
</evidence>
<evidence type="ECO:0000313" key="7">
    <source>
        <dbReference type="Proteomes" id="UP001472866"/>
    </source>
</evidence>
<dbReference type="PANTHER" id="PTHR46642">
    <property type="entry name" value="DUAL SPECIFICITY PHOSPHATASE, SUBGROUP, CATALYTIC DOMAIN"/>
    <property type="match status" value="1"/>
</dbReference>
<dbReference type="GO" id="GO:0004721">
    <property type="term" value="F:phosphoprotein phosphatase activity"/>
    <property type="evidence" value="ECO:0007669"/>
    <property type="project" value="UniProtKB-KW"/>
</dbReference>
<keyword evidence="1" id="KW-0378">Hydrolase</keyword>
<proteinExistence type="predicted"/>
<dbReference type="Proteomes" id="UP001472866">
    <property type="component" value="Chromosome 11"/>
</dbReference>
<dbReference type="GO" id="GO:0005983">
    <property type="term" value="P:starch catabolic process"/>
    <property type="evidence" value="ECO:0007669"/>
    <property type="project" value="TreeGrafter"/>
</dbReference>
<keyword evidence="2" id="KW-0904">Protein phosphatase</keyword>
<evidence type="ECO:0000256" key="2">
    <source>
        <dbReference type="ARBA" id="ARBA00022912"/>
    </source>
</evidence>
<feature type="compositionally biased region" description="Basic and acidic residues" evidence="4">
    <location>
        <begin position="22"/>
        <end position="35"/>
    </location>
</feature>
<dbReference type="CDD" id="cd02859">
    <property type="entry name" value="E_set_AMPKbeta_like_N"/>
    <property type="match status" value="1"/>
</dbReference>
<dbReference type="Gene3D" id="2.60.40.10">
    <property type="entry name" value="Immunoglobulins"/>
    <property type="match status" value="1"/>
</dbReference>
<protein>
    <submittedName>
        <fullName evidence="6">Phosphoglucan phosphatase</fullName>
    </submittedName>
</protein>
<dbReference type="PROSITE" id="PS50056">
    <property type="entry name" value="TYR_PHOSPHATASE_2"/>
    <property type="match status" value="1"/>
</dbReference>
<keyword evidence="3" id="KW-0119">Carbohydrate metabolism</keyword>
<dbReference type="PANTHER" id="PTHR46642:SF3">
    <property type="entry name" value="PHOSPHOGLUCAN PHOSPHATASE DSP4, CHLOROPLASTIC"/>
    <property type="match status" value="1"/>
</dbReference>
<feature type="region of interest" description="Disordered" evidence="4">
    <location>
        <begin position="1"/>
        <end position="37"/>
    </location>
</feature>
<dbReference type="InterPro" id="IPR000387">
    <property type="entry name" value="Tyr_Pase_dom"/>
</dbReference>
<dbReference type="CDD" id="cd14526">
    <property type="entry name" value="DSP_laforin-like"/>
    <property type="match status" value="1"/>
</dbReference>
<dbReference type="InterPro" id="IPR032640">
    <property type="entry name" value="AMPK1_CBM"/>
</dbReference>
<feature type="domain" description="Tyrosine specific protein phosphatases" evidence="5">
    <location>
        <begin position="166"/>
        <end position="227"/>
    </location>
</feature>
<evidence type="ECO:0000259" key="5">
    <source>
        <dbReference type="PROSITE" id="PS50056"/>
    </source>
</evidence>
<gene>
    <name evidence="6" type="ORF">HKI87_11g65560</name>
</gene>
<evidence type="ECO:0000256" key="1">
    <source>
        <dbReference type="ARBA" id="ARBA00022801"/>
    </source>
</evidence>
<keyword evidence="7" id="KW-1185">Reference proteome</keyword>
<reference evidence="6 7" key="1">
    <citation type="submission" date="2024-03" db="EMBL/GenBank/DDBJ databases">
        <title>Complete genome sequence of the green alga Chloropicon roscoffensis RCC1871.</title>
        <authorList>
            <person name="Lemieux C."/>
            <person name="Pombert J.-F."/>
            <person name="Otis C."/>
            <person name="Turmel M."/>
        </authorList>
    </citation>
    <scope>NUCLEOTIDE SEQUENCE [LARGE SCALE GENOMIC DNA]</scope>
    <source>
        <strain evidence="6 7">RCC1871</strain>
    </source>
</reference>
<dbReference type="SUPFAM" id="SSF81296">
    <property type="entry name" value="E set domains"/>
    <property type="match status" value="1"/>
</dbReference>
<organism evidence="6 7">
    <name type="scientific">Chloropicon roscoffensis</name>
    <dbReference type="NCBI Taxonomy" id="1461544"/>
    <lineage>
        <taxon>Eukaryota</taxon>
        <taxon>Viridiplantae</taxon>
        <taxon>Chlorophyta</taxon>
        <taxon>Chloropicophyceae</taxon>
        <taxon>Chloropicales</taxon>
        <taxon>Chloropicaceae</taxon>
        <taxon>Chloropicon</taxon>
    </lineage>
</organism>
<dbReference type="GO" id="GO:0019203">
    <property type="term" value="F:carbohydrate phosphatase activity"/>
    <property type="evidence" value="ECO:0007669"/>
    <property type="project" value="InterPro"/>
</dbReference>
<dbReference type="InterPro" id="IPR052832">
    <property type="entry name" value="Starch-Glucan_Phosphatase"/>
</dbReference>
<dbReference type="InterPro" id="IPR020422">
    <property type="entry name" value="TYR_PHOSPHATASE_DUAL_dom"/>
</dbReference>
<dbReference type="InterPro" id="IPR013783">
    <property type="entry name" value="Ig-like_fold"/>
</dbReference>